<dbReference type="AlphaFoldDB" id="A0AB37UPW1"/>
<keyword evidence="3" id="KW-1185">Reference proteome</keyword>
<organism evidence="2 3">
    <name type="scientific">Chroococcidiopsis cubana SAG 39.79</name>
    <dbReference type="NCBI Taxonomy" id="388085"/>
    <lineage>
        <taxon>Bacteria</taxon>
        <taxon>Bacillati</taxon>
        <taxon>Cyanobacteriota</taxon>
        <taxon>Cyanophyceae</taxon>
        <taxon>Chroococcidiopsidales</taxon>
        <taxon>Chroococcidiopsidaceae</taxon>
        <taxon>Chroococcidiopsis</taxon>
    </lineage>
</organism>
<evidence type="ECO:0000259" key="1">
    <source>
        <dbReference type="Pfam" id="PF04230"/>
    </source>
</evidence>
<accession>A0AB37UPW1</accession>
<reference evidence="2 3" key="1">
    <citation type="journal article" date="2019" name="Genome Biol. Evol.">
        <title>Day and night: Metabolic profiles and evolutionary relationships of six axenic non-marine cyanobacteria.</title>
        <authorList>
            <person name="Will S.E."/>
            <person name="Henke P."/>
            <person name="Boedeker C."/>
            <person name="Huang S."/>
            <person name="Brinkmann H."/>
            <person name="Rohde M."/>
            <person name="Jarek M."/>
            <person name="Friedl T."/>
            <person name="Seufert S."/>
            <person name="Schumacher M."/>
            <person name="Overmann J."/>
            <person name="Neumann-Schaal M."/>
            <person name="Petersen J."/>
        </authorList>
    </citation>
    <scope>NUCLEOTIDE SEQUENCE [LARGE SCALE GENOMIC DNA]</scope>
    <source>
        <strain evidence="2 3">SAG 39.79</strain>
    </source>
</reference>
<gene>
    <name evidence="2" type="ORF">DSM107010_13800</name>
</gene>
<name>A0AB37UPW1_9CYAN</name>
<comment type="caution">
    <text evidence="2">The sequence shown here is derived from an EMBL/GenBank/DDBJ whole genome shotgun (WGS) entry which is preliminary data.</text>
</comment>
<evidence type="ECO:0000313" key="3">
    <source>
        <dbReference type="Proteomes" id="UP000282574"/>
    </source>
</evidence>
<proteinExistence type="predicted"/>
<dbReference type="Proteomes" id="UP000282574">
    <property type="component" value="Unassembled WGS sequence"/>
</dbReference>
<dbReference type="Pfam" id="PF04230">
    <property type="entry name" value="PS_pyruv_trans"/>
    <property type="match status" value="1"/>
</dbReference>
<protein>
    <recommendedName>
        <fullName evidence="1">Polysaccharide pyruvyl transferase domain-containing protein</fullName>
    </recommendedName>
</protein>
<sequence>MKMISILDTSICSSNLGDRIIMDAITNVMEDIFDNILTIHIQTHDVISKTSYQYMRGSELKLLGGTNLLSSNMNWYNQWKVSLWDSMFVKNIILCGVGWWQYQNKPNLYTQILYKNLLDKNYLHSVRDSYTEQKLNSIGVKNVINTSCPTMWKLTEEHCRSIPQERADSVLVTFTEYNQHPDFDSKLVNLLEKEYKQIYFWTQQPKDYEYMRSICSDKVIYLQPSLKGLDRCLSENKVDYLGTRLHAGVRALQHKKRTLILSVDNRATEIAKNTNLPVIERDNLIAIASWINSKYETKIKLPLQNINQWKNQFLNT</sequence>
<dbReference type="RefSeq" id="WP_015156607.1">
    <property type="nucleotide sequence ID" value="NZ_RSCK01000007.1"/>
</dbReference>
<dbReference type="EMBL" id="RSCK01000007">
    <property type="protein sequence ID" value="RUT13425.1"/>
    <property type="molecule type" value="Genomic_DNA"/>
</dbReference>
<evidence type="ECO:0000313" key="2">
    <source>
        <dbReference type="EMBL" id="RUT13425.1"/>
    </source>
</evidence>
<dbReference type="InterPro" id="IPR007345">
    <property type="entry name" value="Polysacch_pyruvyl_Trfase"/>
</dbReference>
<feature type="domain" description="Polysaccharide pyruvyl transferase" evidence="1">
    <location>
        <begin position="15"/>
        <end position="265"/>
    </location>
</feature>